<dbReference type="SUPFAM" id="SSF52540">
    <property type="entry name" value="P-loop containing nucleoside triphosphate hydrolases"/>
    <property type="match status" value="1"/>
</dbReference>
<dbReference type="Proteomes" id="UP000433089">
    <property type="component" value="Unassembled WGS sequence"/>
</dbReference>
<accession>A0A653RI82</accession>
<organism evidence="2 3">
    <name type="scientific">Bacillus altitudinis</name>
    <dbReference type="NCBI Taxonomy" id="293387"/>
    <lineage>
        <taxon>Bacteria</taxon>
        <taxon>Bacillati</taxon>
        <taxon>Bacillota</taxon>
        <taxon>Bacilli</taxon>
        <taxon>Bacillales</taxon>
        <taxon>Bacillaceae</taxon>
        <taxon>Bacillus</taxon>
    </lineage>
</organism>
<sequence>MNTNEERSTMEFMDRPYVSKGSHPVENGRYLIATNEIDRLYDSICHWINNRAPGAIVYGRPRLGKSKAIEYIRKILTSEFDMMLPVYKIICRHYKNANEGIFFEDILKDIGHNLPFNGKANIKRDRLSRFLIEQGEKSRQHRVILFLDEAHRLQELHYGWLMDIYNELDFAGVHLTVILVGQNELLYQRTAFIRAKKAQLIGRFMVHEYEFTGIKDLKDLKDLKPCLSGYDNDSEYPIGSGWSYARYFFPTAFDEGYRLNQCAEDLMEVFTELRRKAGLTKPVEIPMQYLTLTIEYALRKFGANGENLEWLSKAHWEEAITRSGYVESEIYLDII</sequence>
<dbReference type="Pfam" id="PF13401">
    <property type="entry name" value="AAA_22"/>
    <property type="match status" value="1"/>
</dbReference>
<feature type="domain" description="ORC1/DEAH AAA+ ATPase" evidence="1">
    <location>
        <begin position="55"/>
        <end position="185"/>
    </location>
</feature>
<dbReference type="InterPro" id="IPR027417">
    <property type="entry name" value="P-loop_NTPase"/>
</dbReference>
<name>A0A653RI82_BACAB</name>
<dbReference type="GO" id="GO:0016887">
    <property type="term" value="F:ATP hydrolysis activity"/>
    <property type="evidence" value="ECO:0007669"/>
    <property type="project" value="InterPro"/>
</dbReference>
<dbReference type="RefSeq" id="WP_321169406.1">
    <property type="nucleotide sequence ID" value="NZ_LR732831.1"/>
</dbReference>
<dbReference type="Gene3D" id="3.40.50.300">
    <property type="entry name" value="P-loop containing nucleotide triphosphate hydrolases"/>
    <property type="match status" value="1"/>
</dbReference>
<evidence type="ECO:0000313" key="3">
    <source>
        <dbReference type="Proteomes" id="UP000433089"/>
    </source>
</evidence>
<gene>
    <name evidence="2" type="ORF">BACI348_40988</name>
</gene>
<reference evidence="2 3" key="1">
    <citation type="submission" date="2019-10" db="EMBL/GenBank/DDBJ databases">
        <authorList>
            <person name="Karimi E."/>
        </authorList>
    </citation>
    <scope>NUCLEOTIDE SEQUENCE [LARGE SCALE GENOMIC DNA]</scope>
    <source>
        <strain evidence="2">Bacillus sp. 348</strain>
    </source>
</reference>
<proteinExistence type="predicted"/>
<evidence type="ECO:0000313" key="2">
    <source>
        <dbReference type="EMBL" id="VXB55357.1"/>
    </source>
</evidence>
<protein>
    <submittedName>
        <fullName evidence="2">ATPase AAA</fullName>
    </submittedName>
</protein>
<evidence type="ECO:0000259" key="1">
    <source>
        <dbReference type="Pfam" id="PF13401"/>
    </source>
</evidence>
<dbReference type="EMBL" id="CABWLH010000009">
    <property type="protein sequence ID" value="VXB55357.1"/>
    <property type="molecule type" value="Genomic_DNA"/>
</dbReference>
<dbReference type="AlphaFoldDB" id="A0A653RI82"/>
<dbReference type="InterPro" id="IPR049945">
    <property type="entry name" value="AAA_22"/>
</dbReference>